<dbReference type="OrthoDB" id="2660875at2759"/>
<dbReference type="AlphaFoldDB" id="A0A0C9ZTD8"/>
<proteinExistence type="predicted"/>
<reference evidence="2" key="2">
    <citation type="submission" date="2015-01" db="EMBL/GenBank/DDBJ databases">
        <title>Evolutionary Origins and Diversification of the Mycorrhizal Mutualists.</title>
        <authorList>
            <consortium name="DOE Joint Genome Institute"/>
            <consortium name="Mycorrhizal Genomics Consortium"/>
            <person name="Kohler A."/>
            <person name="Kuo A."/>
            <person name="Nagy L.G."/>
            <person name="Floudas D."/>
            <person name="Copeland A."/>
            <person name="Barry K.W."/>
            <person name="Cichocki N."/>
            <person name="Veneault-Fourrey C."/>
            <person name="LaButti K."/>
            <person name="Lindquist E.A."/>
            <person name="Lipzen A."/>
            <person name="Lundell T."/>
            <person name="Morin E."/>
            <person name="Murat C."/>
            <person name="Riley R."/>
            <person name="Ohm R."/>
            <person name="Sun H."/>
            <person name="Tunlid A."/>
            <person name="Henrissat B."/>
            <person name="Grigoriev I.V."/>
            <person name="Hibbett D.S."/>
            <person name="Martin F."/>
        </authorList>
    </citation>
    <scope>NUCLEOTIDE SEQUENCE [LARGE SCALE GENOMIC DNA]</scope>
    <source>
        <strain evidence="2">UH-Slu-Lm8-n1</strain>
    </source>
</reference>
<organism evidence="1 2">
    <name type="scientific">Suillus luteus UH-Slu-Lm8-n1</name>
    <dbReference type="NCBI Taxonomy" id="930992"/>
    <lineage>
        <taxon>Eukaryota</taxon>
        <taxon>Fungi</taxon>
        <taxon>Dikarya</taxon>
        <taxon>Basidiomycota</taxon>
        <taxon>Agaricomycotina</taxon>
        <taxon>Agaricomycetes</taxon>
        <taxon>Agaricomycetidae</taxon>
        <taxon>Boletales</taxon>
        <taxon>Suillineae</taxon>
        <taxon>Suillaceae</taxon>
        <taxon>Suillus</taxon>
    </lineage>
</organism>
<name>A0A0C9ZTD8_9AGAM</name>
<dbReference type="InParanoid" id="A0A0C9ZTD8"/>
<gene>
    <name evidence="1" type="ORF">CY34DRAFT_18953</name>
</gene>
<dbReference type="Proteomes" id="UP000054485">
    <property type="component" value="Unassembled WGS sequence"/>
</dbReference>
<dbReference type="EMBL" id="KN836189">
    <property type="protein sequence ID" value="KIK32566.1"/>
    <property type="molecule type" value="Genomic_DNA"/>
</dbReference>
<sequence>MENSALDALSPLVIPVLAQFAAKLAGKLLAPSDALAIAGFDDAMMPKNLYSQYACVTAAIRREVSFQPSHRGA</sequence>
<dbReference type="HOGENOM" id="CLU_2706438_0_0_1"/>
<protein>
    <submittedName>
        <fullName evidence="1">Uncharacterized protein</fullName>
    </submittedName>
</protein>
<reference evidence="1 2" key="1">
    <citation type="submission" date="2014-04" db="EMBL/GenBank/DDBJ databases">
        <authorList>
            <consortium name="DOE Joint Genome Institute"/>
            <person name="Kuo A."/>
            <person name="Ruytinx J."/>
            <person name="Rineau F."/>
            <person name="Colpaert J."/>
            <person name="Kohler A."/>
            <person name="Nagy L.G."/>
            <person name="Floudas D."/>
            <person name="Copeland A."/>
            <person name="Barry K.W."/>
            <person name="Cichocki N."/>
            <person name="Veneault-Fourrey C."/>
            <person name="LaButti K."/>
            <person name="Lindquist E.A."/>
            <person name="Lipzen A."/>
            <person name="Lundell T."/>
            <person name="Morin E."/>
            <person name="Murat C."/>
            <person name="Sun H."/>
            <person name="Tunlid A."/>
            <person name="Henrissat B."/>
            <person name="Grigoriev I.V."/>
            <person name="Hibbett D.S."/>
            <person name="Martin F."/>
            <person name="Nordberg H.P."/>
            <person name="Cantor M.N."/>
            <person name="Hua S.X."/>
        </authorList>
    </citation>
    <scope>NUCLEOTIDE SEQUENCE [LARGE SCALE GENOMIC DNA]</scope>
    <source>
        <strain evidence="1 2">UH-Slu-Lm8-n1</strain>
    </source>
</reference>
<evidence type="ECO:0000313" key="2">
    <source>
        <dbReference type="Proteomes" id="UP000054485"/>
    </source>
</evidence>
<keyword evidence="2" id="KW-1185">Reference proteome</keyword>
<dbReference type="STRING" id="930992.A0A0C9ZTD8"/>
<evidence type="ECO:0000313" key="1">
    <source>
        <dbReference type="EMBL" id="KIK32566.1"/>
    </source>
</evidence>
<accession>A0A0C9ZTD8</accession>